<proteinExistence type="predicted"/>
<gene>
    <name evidence="3" type="ORF">HELGO_WM8242</name>
</gene>
<feature type="non-terminal residue" evidence="3">
    <location>
        <position position="1"/>
    </location>
</feature>
<dbReference type="AlphaFoldDB" id="A0A6S6T759"/>
<evidence type="ECO:0000259" key="2">
    <source>
        <dbReference type="Pfam" id="PF08349"/>
    </source>
</evidence>
<evidence type="ECO:0000313" key="3">
    <source>
        <dbReference type="EMBL" id="CAA6814086.1"/>
    </source>
</evidence>
<sequence length="62" mass="7316">KKEILKIMNEYKEGIIPLIAVIKIINLYVIKFDVKYLKTQKFLFPYPDGLSLRSDIKAYKPL</sequence>
<dbReference type="EMBL" id="CACVAW010000061">
    <property type="protein sequence ID" value="CAA6814086.1"/>
    <property type="molecule type" value="Genomic_DNA"/>
</dbReference>
<feature type="transmembrane region" description="Helical" evidence="1">
    <location>
        <begin position="15"/>
        <end position="34"/>
    </location>
</feature>
<accession>A0A6S6T759</accession>
<name>A0A6S6T759_9BACT</name>
<feature type="domain" description="DUF1722" evidence="2">
    <location>
        <begin position="1"/>
        <end position="47"/>
    </location>
</feature>
<evidence type="ECO:0000256" key="1">
    <source>
        <dbReference type="SAM" id="Phobius"/>
    </source>
</evidence>
<reference evidence="3" key="1">
    <citation type="submission" date="2020-01" db="EMBL/GenBank/DDBJ databases">
        <authorList>
            <person name="Meier V. D."/>
            <person name="Meier V D."/>
        </authorList>
    </citation>
    <scope>NUCLEOTIDE SEQUENCE</scope>
    <source>
        <strain evidence="3">HLG_WM_MAG_12</strain>
    </source>
</reference>
<organism evidence="3">
    <name type="scientific">uncultured Campylobacterales bacterium</name>
    <dbReference type="NCBI Taxonomy" id="352960"/>
    <lineage>
        <taxon>Bacteria</taxon>
        <taxon>Pseudomonadati</taxon>
        <taxon>Campylobacterota</taxon>
        <taxon>Epsilonproteobacteria</taxon>
        <taxon>Campylobacterales</taxon>
        <taxon>environmental samples</taxon>
    </lineage>
</organism>
<dbReference type="Pfam" id="PF08349">
    <property type="entry name" value="DUF1722"/>
    <property type="match status" value="1"/>
</dbReference>
<keyword evidence="1" id="KW-0812">Transmembrane</keyword>
<keyword evidence="1" id="KW-0472">Membrane</keyword>
<keyword evidence="1" id="KW-1133">Transmembrane helix</keyword>
<dbReference type="InterPro" id="IPR013560">
    <property type="entry name" value="DUF1722"/>
</dbReference>
<protein>
    <recommendedName>
        <fullName evidence="2">DUF1722 domain-containing protein</fullName>
    </recommendedName>
</protein>